<accession>R9PI96</accession>
<sequence length="76" mass="8277">MLGSFVTLAALSLGVTHVRKANGTDTTVNRFTLKPLFLYGLALAERFFQGCYALAQRSNSESSSACYPSWKKGINV</sequence>
<protein>
    <submittedName>
        <fullName evidence="1">Uncharacterized protein</fullName>
    </submittedName>
</protein>
<dbReference type="EMBL" id="BARX01000006">
    <property type="protein sequence ID" value="GAD01114.1"/>
    <property type="molecule type" value="Genomic_DNA"/>
</dbReference>
<evidence type="ECO:0000313" key="1">
    <source>
        <dbReference type="EMBL" id="GAD01114.1"/>
    </source>
</evidence>
<name>R9PI96_AGAAL</name>
<keyword evidence="2" id="KW-1185">Reference proteome</keyword>
<dbReference type="Proteomes" id="UP000014461">
    <property type="component" value="Unassembled WGS sequence"/>
</dbReference>
<organism evidence="1 2">
    <name type="scientific">Agarivorans albus MKT 106</name>
    <dbReference type="NCBI Taxonomy" id="1331007"/>
    <lineage>
        <taxon>Bacteria</taxon>
        <taxon>Pseudomonadati</taxon>
        <taxon>Pseudomonadota</taxon>
        <taxon>Gammaproteobacteria</taxon>
        <taxon>Alteromonadales</taxon>
        <taxon>Alteromonadaceae</taxon>
        <taxon>Agarivorans</taxon>
    </lineage>
</organism>
<reference evidence="1" key="1">
    <citation type="journal article" date="2013" name="Genome Announc.">
        <title>Draft Genome Sequence of Agarivorans albus Strain MKT 106T, an Agarolytic Marine Bacterium.</title>
        <authorList>
            <person name="Yasuike M."/>
            <person name="Nakamura Y."/>
            <person name="Kai W."/>
            <person name="Fujiwara A."/>
            <person name="Fukui Y."/>
            <person name="Satomi M."/>
            <person name="Sano M."/>
        </authorList>
    </citation>
    <scope>NUCLEOTIDE SEQUENCE [LARGE SCALE GENOMIC DNA]</scope>
</reference>
<gene>
    <name evidence="1" type="ORF">AALB_1194</name>
</gene>
<dbReference type="AlphaFoldDB" id="R9PI96"/>
<comment type="caution">
    <text evidence="1">The sequence shown here is derived from an EMBL/GenBank/DDBJ whole genome shotgun (WGS) entry which is preliminary data.</text>
</comment>
<proteinExistence type="predicted"/>
<evidence type="ECO:0000313" key="2">
    <source>
        <dbReference type="Proteomes" id="UP000014461"/>
    </source>
</evidence>
<dbReference type="STRING" id="1331007.AALB_1194"/>